<name>A0A9D7S8T5_9BACT</name>
<dbReference type="AlphaFoldDB" id="A0A9D7S8T5"/>
<proteinExistence type="predicted"/>
<organism evidence="1 2">
    <name type="scientific">Candidatus Defluviibacterium haderslevense</name>
    <dbReference type="NCBI Taxonomy" id="2981993"/>
    <lineage>
        <taxon>Bacteria</taxon>
        <taxon>Pseudomonadati</taxon>
        <taxon>Bacteroidota</taxon>
        <taxon>Saprospiria</taxon>
        <taxon>Saprospirales</taxon>
        <taxon>Saprospiraceae</taxon>
        <taxon>Candidatus Defluviibacterium</taxon>
    </lineage>
</organism>
<sequence length="164" mass="18845">MVEDFKKLIAYFPLAKLPFVLQEGSEHDFGLVNEQLPLPVLEELLAPYLPFELNDFTEILPGFHWRSAEGGYLLVFWAAQLMRYSFFVFSYSKEGVYLDNAEVAGLFSEDETLVRRMANILNPNLIHIIEGVHDATQIKVNPMSTAKWEIELLKDGKFMQLDAE</sequence>
<dbReference type="Proteomes" id="UP000808349">
    <property type="component" value="Unassembled WGS sequence"/>
</dbReference>
<dbReference type="EMBL" id="JADKFW010000007">
    <property type="protein sequence ID" value="MBK9718080.1"/>
    <property type="molecule type" value="Genomic_DNA"/>
</dbReference>
<accession>A0A9D7S8T5</accession>
<evidence type="ECO:0000313" key="2">
    <source>
        <dbReference type="Proteomes" id="UP000808349"/>
    </source>
</evidence>
<gene>
    <name evidence="1" type="ORF">IPO85_11320</name>
</gene>
<comment type="caution">
    <text evidence="1">The sequence shown here is derived from an EMBL/GenBank/DDBJ whole genome shotgun (WGS) entry which is preliminary data.</text>
</comment>
<evidence type="ECO:0000313" key="1">
    <source>
        <dbReference type="EMBL" id="MBK9718080.1"/>
    </source>
</evidence>
<reference evidence="1 2" key="1">
    <citation type="submission" date="2020-10" db="EMBL/GenBank/DDBJ databases">
        <title>Connecting structure to function with the recovery of over 1000 high-quality activated sludge metagenome-assembled genomes encoding full-length rRNA genes using long-read sequencing.</title>
        <authorList>
            <person name="Singleton C.M."/>
            <person name="Petriglieri F."/>
            <person name="Kristensen J.M."/>
            <person name="Kirkegaard R.H."/>
            <person name="Michaelsen T.Y."/>
            <person name="Andersen M.H."/>
            <person name="Karst S.M."/>
            <person name="Dueholm M.S."/>
            <person name="Nielsen P.H."/>
            <person name="Albertsen M."/>
        </authorList>
    </citation>
    <scope>NUCLEOTIDE SEQUENCE [LARGE SCALE GENOMIC DNA]</scope>
    <source>
        <strain evidence="1">Ribe_18-Q3-R11-54_BAT3C.373</strain>
    </source>
</reference>
<protein>
    <submittedName>
        <fullName evidence="1">Uncharacterized protein</fullName>
    </submittedName>
</protein>